<proteinExistence type="predicted"/>
<gene>
    <name evidence="2" type="ORF">PNU62_00440</name>
</gene>
<evidence type="ECO:0000256" key="1">
    <source>
        <dbReference type="SAM" id="Phobius"/>
    </source>
</evidence>
<dbReference type="Proteomes" id="UP001211015">
    <property type="component" value="Unassembled WGS sequence"/>
</dbReference>
<name>A0AAW6E948_9FIRM</name>
<keyword evidence="1" id="KW-0472">Membrane</keyword>
<feature type="transmembrane region" description="Helical" evidence="1">
    <location>
        <begin position="283"/>
        <end position="302"/>
    </location>
</feature>
<sequence length="306" mass="35624">MKQIVCEVCGSNDLVKEDGCFICQYCGAKYSPEEAKRLIVEVNGKVDVSGSKVTVDNTSFVERSLENARRAKAKEDWEECEKYYNMVEQYEPTNIEAIFYSSYGKARMALVDSDRFKREQKIKVLKNSISVIDDNYDSSPKKYEENKALIQRINSDLLAFLNSSFVMNTTTEYGKNGSYTTNDSEYTYDMFVELSLGMIESIEHIIHTIPDKYKTTYLWKIIRQQYAYIYSVCRKTSYRHNYKNKRQWLDSINRIDEKLKQLDPNYLEADLEELPRTTNEVNAIIAAAIVIIMIIVLVIYYISQSM</sequence>
<protein>
    <submittedName>
        <fullName evidence="2">TFIIB-type zinc finger domain-containing protein</fullName>
    </submittedName>
</protein>
<keyword evidence="1" id="KW-0812">Transmembrane</keyword>
<reference evidence="2" key="1">
    <citation type="submission" date="2023-01" db="EMBL/GenBank/DDBJ databases">
        <title>Human gut microbiome strain richness.</title>
        <authorList>
            <person name="Chen-Liaw A."/>
        </authorList>
    </citation>
    <scope>NUCLEOTIDE SEQUENCE</scope>
    <source>
        <strain evidence="2">1001275st1_F4_1001275B_160808</strain>
    </source>
</reference>
<dbReference type="EMBL" id="JAQMLV010000001">
    <property type="protein sequence ID" value="MDB8743482.1"/>
    <property type="molecule type" value="Genomic_DNA"/>
</dbReference>
<keyword evidence="1" id="KW-1133">Transmembrane helix</keyword>
<accession>A0AAW6E948</accession>
<evidence type="ECO:0000313" key="2">
    <source>
        <dbReference type="EMBL" id="MDB8743482.1"/>
    </source>
</evidence>
<comment type="caution">
    <text evidence="2">The sequence shown here is derived from an EMBL/GenBank/DDBJ whole genome shotgun (WGS) entry which is preliminary data.</text>
</comment>
<dbReference type="RefSeq" id="WP_195388589.1">
    <property type="nucleotide sequence ID" value="NZ_JADNGL010000011.1"/>
</dbReference>
<dbReference type="AlphaFoldDB" id="A0AAW6E948"/>
<evidence type="ECO:0000313" key="3">
    <source>
        <dbReference type="Proteomes" id="UP001211015"/>
    </source>
</evidence>
<organism evidence="2 3">
    <name type="scientific">Ruminococcus bicirculans</name>
    <name type="common">ex Wegman et al. 2014</name>
    <dbReference type="NCBI Taxonomy" id="1160721"/>
    <lineage>
        <taxon>Bacteria</taxon>
        <taxon>Bacillati</taxon>
        <taxon>Bacillota</taxon>
        <taxon>Clostridia</taxon>
        <taxon>Eubacteriales</taxon>
        <taxon>Oscillospiraceae</taxon>
        <taxon>Ruminococcus</taxon>
    </lineage>
</organism>